<evidence type="ECO:0000256" key="1">
    <source>
        <dbReference type="ARBA" id="ARBA00022490"/>
    </source>
</evidence>
<dbReference type="GO" id="GO:0016279">
    <property type="term" value="F:protein-lysine N-methyltransferase activity"/>
    <property type="evidence" value="ECO:0007669"/>
    <property type="project" value="UniProtKB-UniRule"/>
</dbReference>
<gene>
    <name evidence="8" type="ORF">pipiens_010511</name>
</gene>
<evidence type="ECO:0000256" key="5">
    <source>
        <dbReference type="HAMAP-Rule" id="MF_03188"/>
    </source>
</evidence>
<feature type="domain" description="Methyltransferase" evidence="7">
    <location>
        <begin position="92"/>
        <end position="221"/>
    </location>
</feature>
<feature type="region of interest" description="Disordered" evidence="6">
    <location>
        <begin position="1"/>
        <end position="42"/>
    </location>
</feature>
<comment type="function">
    <text evidence="5">S-adenosyl-L-methionine-dependent protein-lysine N-methyltransferase that methylates elongation factor 1-alpha.</text>
</comment>
<dbReference type="EC" id="2.1.1.-" evidence="5"/>
<protein>
    <recommendedName>
        <fullName evidence="5">Protein-lysine N-methyltransferase pipiens_010511</fullName>
        <ecNumber evidence="5">2.1.1.-</ecNumber>
    </recommendedName>
</protein>
<dbReference type="GO" id="GO:0005737">
    <property type="term" value="C:cytoplasm"/>
    <property type="evidence" value="ECO:0007669"/>
    <property type="project" value="UniProtKB-SubCell"/>
</dbReference>
<keyword evidence="1 5" id="KW-0963">Cytoplasm</keyword>
<dbReference type="AlphaFoldDB" id="A0ABD1D9W1"/>
<dbReference type="CDD" id="cd02440">
    <property type="entry name" value="AdoMet_MTases"/>
    <property type="match status" value="1"/>
</dbReference>
<organism evidence="8 9">
    <name type="scientific">Culex pipiens pipiens</name>
    <name type="common">Northern house mosquito</name>
    <dbReference type="NCBI Taxonomy" id="38569"/>
    <lineage>
        <taxon>Eukaryota</taxon>
        <taxon>Metazoa</taxon>
        <taxon>Ecdysozoa</taxon>
        <taxon>Arthropoda</taxon>
        <taxon>Hexapoda</taxon>
        <taxon>Insecta</taxon>
        <taxon>Pterygota</taxon>
        <taxon>Neoptera</taxon>
        <taxon>Endopterygota</taxon>
        <taxon>Diptera</taxon>
        <taxon>Nematocera</taxon>
        <taxon>Culicoidea</taxon>
        <taxon>Culicidae</taxon>
        <taxon>Culicinae</taxon>
        <taxon>Culicini</taxon>
        <taxon>Culex</taxon>
        <taxon>Culex</taxon>
    </lineage>
</organism>
<name>A0ABD1D9W1_CULPP</name>
<evidence type="ECO:0000313" key="9">
    <source>
        <dbReference type="Proteomes" id="UP001562425"/>
    </source>
</evidence>
<evidence type="ECO:0000256" key="3">
    <source>
        <dbReference type="ARBA" id="ARBA00022679"/>
    </source>
</evidence>
<proteinExistence type="inferred from homology"/>
<keyword evidence="4 5" id="KW-0949">S-adenosyl-L-methionine</keyword>
<evidence type="ECO:0000259" key="7">
    <source>
        <dbReference type="Pfam" id="PF13847"/>
    </source>
</evidence>
<feature type="compositionally biased region" description="Basic and acidic residues" evidence="6">
    <location>
        <begin position="26"/>
        <end position="35"/>
    </location>
</feature>
<dbReference type="HAMAP" id="MF_03188">
    <property type="entry name" value="Methyltr_EFM4"/>
    <property type="match status" value="1"/>
</dbReference>
<evidence type="ECO:0000256" key="2">
    <source>
        <dbReference type="ARBA" id="ARBA00022603"/>
    </source>
</evidence>
<sequence length="251" mass="28109">MTEAGTDAEFSEESPATAWQTAESSSNRRNERADQVEELESSELGTKEYWEASYDTEIQNYKDHGDVGEVWFDEDSQLRIIRWIEKQEDRIKQDDAIIDLGSGNGMMLVELAREGYSNLTGVDYSPKAIELAKAICTDQELSITYKVADLLDDAVVRSLGKFSVVHDKGTYDAISLNPDDSKAMRELYIGAVRQLLRDDGMFILTSCNWTQAELVKSFAEHFVLHVVIPTPTFKFGGSVGNVVTSVVFVKK</sequence>
<evidence type="ECO:0000256" key="4">
    <source>
        <dbReference type="ARBA" id="ARBA00022691"/>
    </source>
</evidence>
<comment type="similarity">
    <text evidence="5">Belongs to the class I-like SAM-binding methyltransferase superfamily. EFM4 family.</text>
</comment>
<keyword evidence="3 5" id="KW-0808">Transferase</keyword>
<dbReference type="PANTHER" id="PTHR12843:SF5">
    <property type="entry name" value="EEF1A LYSINE METHYLTRANSFERASE 2"/>
    <property type="match status" value="1"/>
</dbReference>
<dbReference type="InterPro" id="IPR025714">
    <property type="entry name" value="Methyltranfer_dom"/>
</dbReference>
<dbReference type="FunFam" id="3.40.50.150:FF:000392">
    <property type="entry name" value="Protein-lysine N-methyltransferase Dere_GG24471"/>
    <property type="match status" value="1"/>
</dbReference>
<evidence type="ECO:0000313" key="8">
    <source>
        <dbReference type="EMBL" id="KAL1396441.1"/>
    </source>
</evidence>
<dbReference type="GO" id="GO:0032259">
    <property type="term" value="P:methylation"/>
    <property type="evidence" value="ECO:0007669"/>
    <property type="project" value="UniProtKB-KW"/>
</dbReference>
<evidence type="ECO:0000256" key="6">
    <source>
        <dbReference type="SAM" id="MobiDB-lite"/>
    </source>
</evidence>
<comment type="subcellular location">
    <subcellularLocation>
        <location evidence="5">Cytoplasm</location>
    </subcellularLocation>
</comment>
<dbReference type="Pfam" id="PF13847">
    <property type="entry name" value="Methyltransf_31"/>
    <property type="match status" value="1"/>
</dbReference>
<accession>A0ABD1D9W1</accession>
<dbReference type="Proteomes" id="UP001562425">
    <property type="component" value="Unassembled WGS sequence"/>
</dbReference>
<keyword evidence="2 5" id="KW-0489">Methyltransferase</keyword>
<dbReference type="InterPro" id="IPR026635">
    <property type="entry name" value="Efm4/METTL10"/>
</dbReference>
<keyword evidence="9" id="KW-1185">Reference proteome</keyword>
<comment type="caution">
    <text evidence="8">The sequence shown here is derived from an EMBL/GenBank/DDBJ whole genome shotgun (WGS) entry which is preliminary data.</text>
</comment>
<dbReference type="SUPFAM" id="SSF53335">
    <property type="entry name" value="S-adenosyl-L-methionine-dependent methyltransferases"/>
    <property type="match status" value="1"/>
</dbReference>
<dbReference type="InterPro" id="IPR029063">
    <property type="entry name" value="SAM-dependent_MTases_sf"/>
</dbReference>
<reference evidence="8 9" key="1">
    <citation type="submission" date="2024-05" db="EMBL/GenBank/DDBJ databases">
        <title>Culex pipiens pipiens assembly and annotation.</title>
        <authorList>
            <person name="Alout H."/>
            <person name="Durand T."/>
        </authorList>
    </citation>
    <scope>NUCLEOTIDE SEQUENCE [LARGE SCALE GENOMIC DNA]</scope>
    <source>
        <strain evidence="8">HA-2024</strain>
        <tissue evidence="8">Whole body</tissue>
    </source>
</reference>
<dbReference type="Gene3D" id="3.40.50.150">
    <property type="entry name" value="Vaccinia Virus protein VP39"/>
    <property type="match status" value="1"/>
</dbReference>
<dbReference type="PANTHER" id="PTHR12843">
    <property type="entry name" value="PROTEIN-LYSINE N-METHYLTRANSFERASE METTL10"/>
    <property type="match status" value="1"/>
</dbReference>
<dbReference type="EMBL" id="JBEHCU010006701">
    <property type="protein sequence ID" value="KAL1396441.1"/>
    <property type="molecule type" value="Genomic_DNA"/>
</dbReference>